<name>A0A0P9YPE4_9PSED</name>
<dbReference type="EMBL" id="LJQT01000458">
    <property type="protein sequence ID" value="KPX80270.1"/>
    <property type="molecule type" value="Genomic_DNA"/>
</dbReference>
<dbReference type="Proteomes" id="UP000050455">
    <property type="component" value="Unassembled WGS sequence"/>
</dbReference>
<feature type="transmembrane region" description="Helical" evidence="1">
    <location>
        <begin position="51"/>
        <end position="73"/>
    </location>
</feature>
<proteinExistence type="predicted"/>
<sequence>MSSSIARIHVNGVEVGSLPVEVYNSIVSTTRQDRRLYLAYAFRGVGLIARLLARSIVAVPGFLLLAFSFLVLVDPASTTDLITSLRAATPEEIAAGLKATLLFTWGLTVSLLPAVLAMFCPGQIAFKNPFTDSVNQRVRSMLEVPTEGRLFVFIENPSTAE</sequence>
<keyword evidence="3" id="KW-1185">Reference proteome</keyword>
<dbReference type="PATRIC" id="fig|86176.4.peg.2912"/>
<evidence type="ECO:0000313" key="3">
    <source>
        <dbReference type="Proteomes" id="UP000050455"/>
    </source>
</evidence>
<keyword evidence="1" id="KW-1133">Transmembrane helix</keyword>
<evidence type="ECO:0000256" key="1">
    <source>
        <dbReference type="SAM" id="Phobius"/>
    </source>
</evidence>
<keyword evidence="1" id="KW-0812">Transmembrane</keyword>
<organism evidence="2 3">
    <name type="scientific">Pseudomonas meliae</name>
    <dbReference type="NCBI Taxonomy" id="86176"/>
    <lineage>
        <taxon>Bacteria</taxon>
        <taxon>Pseudomonadati</taxon>
        <taxon>Pseudomonadota</taxon>
        <taxon>Gammaproteobacteria</taxon>
        <taxon>Pseudomonadales</taxon>
        <taxon>Pseudomonadaceae</taxon>
        <taxon>Pseudomonas</taxon>
    </lineage>
</organism>
<dbReference type="RefSeq" id="WP_044345174.1">
    <property type="nucleotide sequence ID" value="NZ_JYHE01000133.1"/>
</dbReference>
<reference evidence="2 3" key="1">
    <citation type="submission" date="2015-09" db="EMBL/GenBank/DDBJ databases">
        <title>Genome announcement of multiple Pseudomonas syringae strains.</title>
        <authorList>
            <person name="Thakur S."/>
            <person name="Wang P.W."/>
            <person name="Gong Y."/>
            <person name="Weir B.S."/>
            <person name="Guttman D.S."/>
        </authorList>
    </citation>
    <scope>NUCLEOTIDE SEQUENCE [LARGE SCALE GENOMIC DNA]</scope>
    <source>
        <strain evidence="2 3">ICMP6289</strain>
    </source>
</reference>
<gene>
    <name evidence="2" type="ORF">ALO64_02671</name>
</gene>
<evidence type="ECO:0000313" key="2">
    <source>
        <dbReference type="EMBL" id="KPX80270.1"/>
    </source>
</evidence>
<protein>
    <submittedName>
        <fullName evidence="2">Uncharacterized protein</fullName>
    </submittedName>
</protein>
<accession>A0A0P9YPE4</accession>
<comment type="caution">
    <text evidence="2">The sequence shown here is derived from an EMBL/GenBank/DDBJ whole genome shotgun (WGS) entry which is preliminary data.</text>
</comment>
<keyword evidence="1" id="KW-0472">Membrane</keyword>
<feature type="transmembrane region" description="Helical" evidence="1">
    <location>
        <begin position="93"/>
        <end position="119"/>
    </location>
</feature>
<dbReference type="AlphaFoldDB" id="A0A0P9YPE4"/>